<protein>
    <recommendedName>
        <fullName evidence="8">BHLH domain-containing protein</fullName>
    </recommendedName>
</protein>
<dbReference type="SMART" id="SM00353">
    <property type="entry name" value="HLH"/>
    <property type="match status" value="1"/>
</dbReference>
<evidence type="ECO:0000313" key="10">
    <source>
        <dbReference type="Proteomes" id="UP000605846"/>
    </source>
</evidence>
<feature type="compositionally biased region" description="Polar residues" evidence="7">
    <location>
        <begin position="1"/>
        <end position="16"/>
    </location>
</feature>
<accession>A0A8H7EMG1</accession>
<keyword evidence="10" id="KW-1185">Reference proteome</keyword>
<comment type="caution">
    <text evidence="9">The sequence shown here is derived from an EMBL/GenBank/DDBJ whole genome shotgun (WGS) entry which is preliminary data.</text>
</comment>
<dbReference type="GO" id="GO:0046983">
    <property type="term" value="F:protein dimerization activity"/>
    <property type="evidence" value="ECO:0007669"/>
    <property type="project" value="InterPro"/>
</dbReference>
<dbReference type="GO" id="GO:0000981">
    <property type="term" value="F:DNA-binding transcription factor activity, RNA polymerase II-specific"/>
    <property type="evidence" value="ECO:0007669"/>
    <property type="project" value="TreeGrafter"/>
</dbReference>
<evidence type="ECO:0000256" key="2">
    <source>
        <dbReference type="ARBA" id="ARBA00023015"/>
    </source>
</evidence>
<dbReference type="OrthoDB" id="690068at2759"/>
<dbReference type="AlphaFoldDB" id="A0A8H7EMG1"/>
<evidence type="ECO:0000256" key="1">
    <source>
        <dbReference type="ARBA" id="ARBA00004123"/>
    </source>
</evidence>
<name>A0A8H7EMG1_9FUNG</name>
<dbReference type="Gene3D" id="4.10.280.10">
    <property type="entry name" value="Helix-loop-helix DNA-binding domain"/>
    <property type="match status" value="1"/>
</dbReference>
<comment type="subcellular location">
    <subcellularLocation>
        <location evidence="1">Nucleus</location>
    </subcellularLocation>
</comment>
<evidence type="ECO:0000259" key="8">
    <source>
        <dbReference type="PROSITE" id="PS50888"/>
    </source>
</evidence>
<organism evidence="9 10">
    <name type="scientific">Apophysomyces ossiformis</name>
    <dbReference type="NCBI Taxonomy" id="679940"/>
    <lineage>
        <taxon>Eukaryota</taxon>
        <taxon>Fungi</taxon>
        <taxon>Fungi incertae sedis</taxon>
        <taxon>Mucoromycota</taxon>
        <taxon>Mucoromycotina</taxon>
        <taxon>Mucoromycetes</taxon>
        <taxon>Mucorales</taxon>
        <taxon>Mucorineae</taxon>
        <taxon>Mucoraceae</taxon>
        <taxon>Apophysomyces</taxon>
    </lineage>
</organism>
<reference evidence="9" key="1">
    <citation type="submission" date="2020-01" db="EMBL/GenBank/DDBJ databases">
        <title>Genome Sequencing of Three Apophysomyces-Like Fungal Strains Confirms a Novel Fungal Genus in the Mucoromycota with divergent Burkholderia-like Endosymbiotic Bacteria.</title>
        <authorList>
            <person name="Stajich J.E."/>
            <person name="Macias A.M."/>
            <person name="Carter-House D."/>
            <person name="Lovett B."/>
            <person name="Kasson L.R."/>
            <person name="Berry K."/>
            <person name="Grigoriev I."/>
            <person name="Chang Y."/>
            <person name="Spatafora J."/>
            <person name="Kasson M.T."/>
        </authorList>
    </citation>
    <scope>NUCLEOTIDE SEQUENCE</scope>
    <source>
        <strain evidence="9">NRRL A-21654</strain>
    </source>
</reference>
<gene>
    <name evidence="9" type="ORF">EC973_003175</name>
</gene>
<feature type="region of interest" description="Disordered" evidence="7">
    <location>
        <begin position="1"/>
        <end position="32"/>
    </location>
</feature>
<evidence type="ECO:0000256" key="4">
    <source>
        <dbReference type="ARBA" id="ARBA00023163"/>
    </source>
</evidence>
<keyword evidence="3" id="KW-0238">DNA-binding</keyword>
<dbReference type="EMBL" id="JABAYA010000197">
    <property type="protein sequence ID" value="KAF7722399.1"/>
    <property type="molecule type" value="Genomic_DNA"/>
</dbReference>
<evidence type="ECO:0000256" key="6">
    <source>
        <dbReference type="SAM" id="Coils"/>
    </source>
</evidence>
<dbReference type="GO" id="GO:0000978">
    <property type="term" value="F:RNA polymerase II cis-regulatory region sequence-specific DNA binding"/>
    <property type="evidence" value="ECO:0007669"/>
    <property type="project" value="TreeGrafter"/>
</dbReference>
<keyword evidence="5" id="KW-0539">Nucleus</keyword>
<dbReference type="GO" id="GO:0005634">
    <property type="term" value="C:nucleus"/>
    <property type="evidence" value="ECO:0007669"/>
    <property type="project" value="UniProtKB-SubCell"/>
</dbReference>
<proteinExistence type="predicted"/>
<evidence type="ECO:0000256" key="3">
    <source>
        <dbReference type="ARBA" id="ARBA00023125"/>
    </source>
</evidence>
<evidence type="ECO:0000256" key="5">
    <source>
        <dbReference type="ARBA" id="ARBA00023242"/>
    </source>
</evidence>
<sequence length="303" mass="34601">MSQAPQQPSKLRNPTTYHLLATQQQQQRQLREDGTGLATHDMPIPHPSYSFPMQTHDSPGSDQLEFTDTFTHNFMSPMSTSPLHDFDDLDYQTGLQAYQKHHPQPIFGGKSAAPNTATQPIQMKQHPDYSYSPMFIPGQMDNQQQAGQFPMSAPANIGYDFSGYPGSPPQTGHMHPGMVRSDASVVDHSHSPTGTAPRSYEDDYAMQLNMQIMMEKRRRRRESHNAVERRRRDNINDRIQELGSLLPETMLDTNGPNKPNKGHILRQSVSFLKQLQQEATTYRQRVQDLENTLQQYRQKQAQQ</sequence>
<feature type="coiled-coil region" evidence="6">
    <location>
        <begin position="272"/>
        <end position="299"/>
    </location>
</feature>
<keyword evidence="4" id="KW-0804">Transcription</keyword>
<evidence type="ECO:0000256" key="7">
    <source>
        <dbReference type="SAM" id="MobiDB-lite"/>
    </source>
</evidence>
<evidence type="ECO:0000313" key="9">
    <source>
        <dbReference type="EMBL" id="KAF7722399.1"/>
    </source>
</evidence>
<dbReference type="Proteomes" id="UP000605846">
    <property type="component" value="Unassembled WGS sequence"/>
</dbReference>
<dbReference type="InterPro" id="IPR011598">
    <property type="entry name" value="bHLH_dom"/>
</dbReference>
<dbReference type="PANTHER" id="PTHR45776">
    <property type="entry name" value="MIP04163P"/>
    <property type="match status" value="1"/>
</dbReference>
<dbReference type="SUPFAM" id="SSF47459">
    <property type="entry name" value="HLH, helix-loop-helix DNA-binding domain"/>
    <property type="match status" value="1"/>
</dbReference>
<dbReference type="PANTHER" id="PTHR45776:SF2">
    <property type="entry name" value="MIP04163P"/>
    <property type="match status" value="1"/>
</dbReference>
<dbReference type="InterPro" id="IPR036638">
    <property type="entry name" value="HLH_DNA-bd_sf"/>
</dbReference>
<keyword evidence="6" id="KW-0175">Coiled coil</keyword>
<dbReference type="Pfam" id="PF00010">
    <property type="entry name" value="HLH"/>
    <property type="match status" value="1"/>
</dbReference>
<keyword evidence="2" id="KW-0805">Transcription regulation</keyword>
<feature type="domain" description="BHLH" evidence="8">
    <location>
        <begin position="219"/>
        <end position="275"/>
    </location>
</feature>
<dbReference type="PROSITE" id="PS50888">
    <property type="entry name" value="BHLH"/>
    <property type="match status" value="1"/>
</dbReference>